<feature type="compositionally biased region" description="Basic and acidic residues" evidence="1">
    <location>
        <begin position="1"/>
        <end position="14"/>
    </location>
</feature>
<accession>A0A7W6EIF9</accession>
<dbReference type="RefSeq" id="WP_183754554.1">
    <property type="nucleotide sequence ID" value="NZ_JACICC010000011.1"/>
</dbReference>
<feature type="region of interest" description="Disordered" evidence="1">
    <location>
        <begin position="1"/>
        <end position="24"/>
    </location>
</feature>
<keyword evidence="3" id="KW-1185">Reference proteome</keyword>
<dbReference type="EMBL" id="JACICC010000011">
    <property type="protein sequence ID" value="MBB3811099.1"/>
    <property type="molecule type" value="Genomic_DNA"/>
</dbReference>
<protein>
    <recommendedName>
        <fullName evidence="4">Integrase</fullName>
    </recommendedName>
</protein>
<dbReference type="Proteomes" id="UP000537592">
    <property type="component" value="Unassembled WGS sequence"/>
</dbReference>
<proteinExistence type="predicted"/>
<name>A0A7W6EIF9_9HYPH</name>
<reference evidence="2 3" key="1">
    <citation type="submission" date="2020-08" db="EMBL/GenBank/DDBJ databases">
        <title>Genomic Encyclopedia of Type Strains, Phase IV (KMG-IV): sequencing the most valuable type-strain genomes for metagenomic binning, comparative biology and taxonomic classification.</title>
        <authorList>
            <person name="Goeker M."/>
        </authorList>
    </citation>
    <scope>NUCLEOTIDE SEQUENCE [LARGE SCALE GENOMIC DNA]</scope>
    <source>
        <strain evidence="2 3">DSM 28760</strain>
    </source>
</reference>
<evidence type="ECO:0000313" key="2">
    <source>
        <dbReference type="EMBL" id="MBB3811099.1"/>
    </source>
</evidence>
<comment type="caution">
    <text evidence="2">The sequence shown here is derived from an EMBL/GenBank/DDBJ whole genome shotgun (WGS) entry which is preliminary data.</text>
</comment>
<organism evidence="2 3">
    <name type="scientific">Pseudochelatococcus contaminans</name>
    <dbReference type="NCBI Taxonomy" id="1538103"/>
    <lineage>
        <taxon>Bacteria</taxon>
        <taxon>Pseudomonadati</taxon>
        <taxon>Pseudomonadota</taxon>
        <taxon>Alphaproteobacteria</taxon>
        <taxon>Hyphomicrobiales</taxon>
        <taxon>Chelatococcaceae</taxon>
        <taxon>Pseudochelatococcus</taxon>
    </lineage>
</organism>
<sequence length="105" mass="11944">MGHSQFDDASRERAAWNTGKKVSTKRPFTPKQIWAIRFFLDRERRIRDRALPSEALLRTGSRGSSILRAGHLSRHSLKTGRTRSLCNITASIFSTNELVEMISVT</sequence>
<evidence type="ECO:0000256" key="1">
    <source>
        <dbReference type="SAM" id="MobiDB-lite"/>
    </source>
</evidence>
<evidence type="ECO:0000313" key="3">
    <source>
        <dbReference type="Proteomes" id="UP000537592"/>
    </source>
</evidence>
<dbReference type="AlphaFoldDB" id="A0A7W6EIF9"/>
<evidence type="ECO:0008006" key="4">
    <source>
        <dbReference type="Google" id="ProtNLM"/>
    </source>
</evidence>
<gene>
    <name evidence="2" type="ORF">FHS81_003211</name>
</gene>